<feature type="region of interest" description="Disordered" evidence="1">
    <location>
        <begin position="586"/>
        <end position="613"/>
    </location>
</feature>
<gene>
    <name evidence="2" type="ORF">B0H17DRAFT_1195152</name>
</gene>
<proteinExistence type="predicted"/>
<sequence>MSDDYLKLIWSKYTISPDPLSGMQSLHQACKRFTNHILQPSYITLSGGGFTLHQELAKPLLEIARALDHLLLRAAQHHHFSGAPSIGQRDVDILRSSTALHACATLNQIMLSWVTLVDRLAEAMCELKYLCLGDPLHLSRRAWPTRIPQILASLPPLLRVKLPRAFLEAHSIMVLPAPKSSTCLPHLFRRCSSANTTVDVKIIRAPFPPPSFVATPELPSMDQSTVGRRETEVVIDGVRYTWHKIPWEECPWCTADALETSSTSPALSSPPGIASTEKLKRPVACSAPAQAAELAETQTAPSVNRAVPLLTEDLSPSILSTTSTSTCVERREDNRGSVHTLVAAIEARERLRSVVSCPRPPAPRITLRKLVSPTSFQSSGPANPVVNPTVVKLGGLHEEPSRQAELLASTKETSPLTSLVDEATTAGSACVSRIIPKLRIADVRSESRSRDHAVKDTIDGTPSLEVLKFPAPAVVKNEAIERGGLKRSHQQVGIPNLDKRASDNLSSASTGSNLPALQSSAPVLASESAVELGGLKELCQRFGLPFLETYTSLGSASTENNRLAIESPAPALVNASAVELGGLETSHQQRAGSDLEIRTSGKSTHTNSSAPPLDAPVTMCNAVFTSPAPALAVELGGLEDLNQEFVISDSETRTLCKHSGISNEDEPLVLPVPALPSSAGSPASALISDGATVELGGPQKILPPWNEQLVKSETTSILTGNTHTSFASHSPSVLLSASATGVFALVSAKIRISWISYPRHPLFGEVAPDIEWEHEGIGTCAACNLAGVGARDTHLN</sequence>
<organism evidence="2 3">
    <name type="scientific">Mycena rosella</name>
    <name type="common">Pink bonnet</name>
    <name type="synonym">Agaricus rosellus</name>
    <dbReference type="NCBI Taxonomy" id="1033263"/>
    <lineage>
        <taxon>Eukaryota</taxon>
        <taxon>Fungi</taxon>
        <taxon>Dikarya</taxon>
        <taxon>Basidiomycota</taxon>
        <taxon>Agaricomycotina</taxon>
        <taxon>Agaricomycetes</taxon>
        <taxon>Agaricomycetidae</taxon>
        <taxon>Agaricales</taxon>
        <taxon>Marasmiineae</taxon>
        <taxon>Mycenaceae</taxon>
        <taxon>Mycena</taxon>
    </lineage>
</organism>
<keyword evidence="3" id="KW-1185">Reference proteome</keyword>
<evidence type="ECO:0000313" key="3">
    <source>
        <dbReference type="Proteomes" id="UP001221757"/>
    </source>
</evidence>
<dbReference type="AlphaFoldDB" id="A0AAD7DZN2"/>
<name>A0AAD7DZN2_MYCRO</name>
<dbReference type="Proteomes" id="UP001221757">
    <property type="component" value="Unassembled WGS sequence"/>
</dbReference>
<comment type="caution">
    <text evidence="2">The sequence shown here is derived from an EMBL/GenBank/DDBJ whole genome shotgun (WGS) entry which is preliminary data.</text>
</comment>
<feature type="region of interest" description="Disordered" evidence="1">
    <location>
        <begin position="486"/>
        <end position="513"/>
    </location>
</feature>
<protein>
    <submittedName>
        <fullName evidence="2">Uncharacterized protein</fullName>
    </submittedName>
</protein>
<dbReference type="EMBL" id="JARKIE010000016">
    <property type="protein sequence ID" value="KAJ7701954.1"/>
    <property type="molecule type" value="Genomic_DNA"/>
</dbReference>
<accession>A0AAD7DZN2</accession>
<evidence type="ECO:0000256" key="1">
    <source>
        <dbReference type="SAM" id="MobiDB-lite"/>
    </source>
</evidence>
<feature type="compositionally biased region" description="Polar residues" evidence="1">
    <location>
        <begin position="503"/>
        <end position="513"/>
    </location>
</feature>
<evidence type="ECO:0000313" key="2">
    <source>
        <dbReference type="EMBL" id="KAJ7701954.1"/>
    </source>
</evidence>
<reference evidence="2" key="1">
    <citation type="submission" date="2023-03" db="EMBL/GenBank/DDBJ databases">
        <title>Massive genome expansion in bonnet fungi (Mycena s.s.) driven by repeated elements and novel gene families across ecological guilds.</title>
        <authorList>
            <consortium name="Lawrence Berkeley National Laboratory"/>
            <person name="Harder C.B."/>
            <person name="Miyauchi S."/>
            <person name="Viragh M."/>
            <person name="Kuo A."/>
            <person name="Thoen E."/>
            <person name="Andreopoulos B."/>
            <person name="Lu D."/>
            <person name="Skrede I."/>
            <person name="Drula E."/>
            <person name="Henrissat B."/>
            <person name="Morin E."/>
            <person name="Kohler A."/>
            <person name="Barry K."/>
            <person name="LaButti K."/>
            <person name="Morin E."/>
            <person name="Salamov A."/>
            <person name="Lipzen A."/>
            <person name="Mereny Z."/>
            <person name="Hegedus B."/>
            <person name="Baldrian P."/>
            <person name="Stursova M."/>
            <person name="Weitz H."/>
            <person name="Taylor A."/>
            <person name="Grigoriev I.V."/>
            <person name="Nagy L.G."/>
            <person name="Martin F."/>
            <person name="Kauserud H."/>
        </authorList>
    </citation>
    <scope>NUCLEOTIDE SEQUENCE</scope>
    <source>
        <strain evidence="2">CBHHK067</strain>
    </source>
</reference>
<feature type="compositionally biased region" description="Polar residues" evidence="1">
    <location>
        <begin position="600"/>
        <end position="610"/>
    </location>
</feature>